<feature type="compositionally biased region" description="Basic and acidic residues" evidence="2">
    <location>
        <begin position="463"/>
        <end position="486"/>
    </location>
</feature>
<evidence type="ECO:0000313" key="3">
    <source>
        <dbReference type="EMBL" id="KRX09744.1"/>
    </source>
</evidence>
<gene>
    <name evidence="3" type="ORF">PPERSA_02616</name>
</gene>
<feature type="compositionally biased region" description="Polar residues" evidence="2">
    <location>
        <begin position="320"/>
        <end position="342"/>
    </location>
</feature>
<sequence length="516" mass="61286">MYRQIPVSNKLCFQKNFERDMEIHRQKISNVKPSIDQGKPKQLKFLKTKKPSAYHMGRETEIRNENAILLNKIVNIMSDYKKPNMIRSQTQSQIHHQPGSLNKEIRKRNLVNIVIENEAIGKRISEKKSNYNVQKWKQERKQIEKYITNKCEYQYKNYQPTQTQVKFGIWDHNQSKSVSNKTSKNFRLAPITHKQQPRKIFNTIRRIGLDKYFIEVKVAKGVFLIQLENVEKANQSYKIELLEKEGLKIWNQECQQKPDLLLERIRVDERSKSVFFKRLNDNVSVLQDSRVADNQSFQFKNQMQNNSKNQLYDNETLSQNRSQVGQNQSKHSINSPLQQNQGHLEKQEEKNQSQQKQQDEAKSIQKSNCSEQKLEQKKEEEIQQLENKQSQEELAHKNPENIQNDIDNQLQKQQENEEQPNIQEKNDDVKQIKKNSEKVQLQQEISENQQAQQKQPQNIDENQYQKENDNNDSIDKFNNNNDDRQIQENQVTEKIGETDNIQKNDENQEENIQKNE</sequence>
<organism evidence="3 4">
    <name type="scientific">Pseudocohnilembus persalinus</name>
    <name type="common">Ciliate</name>
    <dbReference type="NCBI Taxonomy" id="266149"/>
    <lineage>
        <taxon>Eukaryota</taxon>
        <taxon>Sar</taxon>
        <taxon>Alveolata</taxon>
        <taxon>Ciliophora</taxon>
        <taxon>Intramacronucleata</taxon>
        <taxon>Oligohymenophorea</taxon>
        <taxon>Scuticociliatia</taxon>
        <taxon>Philasterida</taxon>
        <taxon>Pseudocohnilembidae</taxon>
        <taxon>Pseudocohnilembus</taxon>
    </lineage>
</organism>
<reference evidence="3 4" key="1">
    <citation type="journal article" date="2015" name="Sci. Rep.">
        <title>Genome of the facultative scuticociliatosis pathogen Pseudocohnilembus persalinus provides insight into its virulence through horizontal gene transfer.</title>
        <authorList>
            <person name="Xiong J."/>
            <person name="Wang G."/>
            <person name="Cheng J."/>
            <person name="Tian M."/>
            <person name="Pan X."/>
            <person name="Warren A."/>
            <person name="Jiang C."/>
            <person name="Yuan D."/>
            <person name="Miao W."/>
        </authorList>
    </citation>
    <scope>NUCLEOTIDE SEQUENCE [LARGE SCALE GENOMIC DNA]</scope>
    <source>
        <strain evidence="3">36N120E</strain>
    </source>
</reference>
<evidence type="ECO:0000256" key="2">
    <source>
        <dbReference type="SAM" id="MobiDB-lite"/>
    </source>
</evidence>
<dbReference type="PANTHER" id="PTHR23035">
    <property type="entry name" value="CILIA- AND FLAGELLA-ASSOCIATED PROTEIN 97-RELATED"/>
    <property type="match status" value="1"/>
</dbReference>
<dbReference type="OMA" id="NQERRWV"/>
<feature type="region of interest" description="Disordered" evidence="2">
    <location>
        <begin position="409"/>
        <end position="516"/>
    </location>
</feature>
<dbReference type="InterPro" id="IPR029488">
    <property type="entry name" value="Hmw/CFAP97"/>
</dbReference>
<feature type="compositionally biased region" description="Basic and acidic residues" evidence="2">
    <location>
        <begin position="494"/>
        <end position="516"/>
    </location>
</feature>
<feature type="compositionally biased region" description="Low complexity" evidence="2">
    <location>
        <begin position="409"/>
        <end position="423"/>
    </location>
</feature>
<feature type="compositionally biased region" description="Basic and acidic residues" evidence="2">
    <location>
        <begin position="424"/>
        <end position="437"/>
    </location>
</feature>
<evidence type="ECO:0000256" key="1">
    <source>
        <dbReference type="ARBA" id="ARBA00008315"/>
    </source>
</evidence>
<comment type="caution">
    <text evidence="3">The sequence shown here is derived from an EMBL/GenBank/DDBJ whole genome shotgun (WGS) entry which is preliminary data.</text>
</comment>
<accession>A0A0V0R5V8</accession>
<dbReference type="Proteomes" id="UP000054937">
    <property type="component" value="Unassembled WGS sequence"/>
</dbReference>
<dbReference type="PANTHER" id="PTHR23035:SF2">
    <property type="entry name" value="KIAA1430 HOMOLOGUE"/>
    <property type="match status" value="1"/>
</dbReference>
<keyword evidence="4" id="KW-1185">Reference proteome</keyword>
<feature type="compositionally biased region" description="Low complexity" evidence="2">
    <location>
        <begin position="440"/>
        <end position="457"/>
    </location>
</feature>
<dbReference type="Pfam" id="PF13879">
    <property type="entry name" value="Hmw_CFAP97"/>
    <property type="match status" value="1"/>
</dbReference>
<dbReference type="EMBL" id="LDAU01000044">
    <property type="protein sequence ID" value="KRX09744.1"/>
    <property type="molecule type" value="Genomic_DNA"/>
</dbReference>
<comment type="similarity">
    <text evidence="1">Belongs to the CFAP97 family.</text>
</comment>
<feature type="compositionally biased region" description="Basic and acidic residues" evidence="2">
    <location>
        <begin position="372"/>
        <end position="381"/>
    </location>
</feature>
<name>A0A0V0R5V8_PSEPJ</name>
<dbReference type="AlphaFoldDB" id="A0A0V0R5V8"/>
<proteinExistence type="inferred from homology"/>
<dbReference type="OrthoDB" id="313317at2759"/>
<feature type="region of interest" description="Disordered" evidence="2">
    <location>
        <begin position="320"/>
        <end position="394"/>
    </location>
</feature>
<evidence type="ECO:0000313" key="4">
    <source>
        <dbReference type="Proteomes" id="UP000054937"/>
    </source>
</evidence>
<protein>
    <submittedName>
        <fullName evidence="3">Uncharacterized protein</fullName>
    </submittedName>
</protein>
<dbReference type="InParanoid" id="A0A0V0R5V8"/>
<dbReference type="InterPro" id="IPR038791">
    <property type="entry name" value="Cfap97/Hemingway"/>
</dbReference>
<feature type="compositionally biased region" description="Basic and acidic residues" evidence="2">
    <location>
        <begin position="343"/>
        <end position="363"/>
    </location>
</feature>